<evidence type="ECO:0000313" key="2">
    <source>
        <dbReference type="EnsemblMetazoa" id="Aqu2.1.05102_001"/>
    </source>
</evidence>
<dbReference type="AlphaFoldDB" id="A0A1X7SSI2"/>
<organism evidence="2">
    <name type="scientific">Amphimedon queenslandica</name>
    <name type="common">Sponge</name>
    <dbReference type="NCBI Taxonomy" id="400682"/>
    <lineage>
        <taxon>Eukaryota</taxon>
        <taxon>Metazoa</taxon>
        <taxon>Porifera</taxon>
        <taxon>Demospongiae</taxon>
        <taxon>Heteroscleromorpha</taxon>
        <taxon>Haplosclerida</taxon>
        <taxon>Niphatidae</taxon>
        <taxon>Amphimedon</taxon>
    </lineage>
</organism>
<reference evidence="2" key="1">
    <citation type="submission" date="2017-05" db="UniProtKB">
        <authorList>
            <consortium name="EnsemblMetazoa"/>
        </authorList>
    </citation>
    <scope>IDENTIFICATION</scope>
</reference>
<evidence type="ECO:0000256" key="1">
    <source>
        <dbReference type="SAM" id="MobiDB-lite"/>
    </source>
</evidence>
<name>A0A1X7SSI2_AMPQE</name>
<protein>
    <submittedName>
        <fullName evidence="2">Uncharacterized protein</fullName>
    </submittedName>
</protein>
<feature type="region of interest" description="Disordered" evidence="1">
    <location>
        <begin position="81"/>
        <end position="109"/>
    </location>
</feature>
<dbReference type="EnsemblMetazoa" id="Aqu2.1.05102_001">
    <property type="protein sequence ID" value="Aqu2.1.05102_001"/>
    <property type="gene ID" value="Aqu2.1.05102"/>
</dbReference>
<dbReference type="InParanoid" id="A0A1X7SSI2"/>
<accession>A0A1X7SSI2</accession>
<sequence length="109" mass="12231">MADPATARVFHLKVPTHLLTDLTDQTDRSDESHLLTTDPFELRSRSLGHVVSRDSSSVNHNNKDRDLSSDKVIKILKDPEKDKPVCHFPPVNPKGGDVYLFSPKDKDAK</sequence>
<proteinExistence type="predicted"/>